<dbReference type="InterPro" id="IPR031127">
    <property type="entry name" value="E3_UB_ligase_RBR"/>
</dbReference>
<accession>U4KX27</accession>
<dbReference type="STRING" id="1076935.U4KX27"/>
<dbReference type="OMA" id="FRECVIC"/>
<feature type="domain" description="RING-type" evidence="10">
    <location>
        <begin position="63"/>
        <end position="236"/>
    </location>
</feature>
<dbReference type="InterPro" id="IPR013083">
    <property type="entry name" value="Znf_RING/FYVE/PHD"/>
</dbReference>
<protein>
    <submittedName>
        <fullName evidence="11">Similar to E3 ubiquitin-protein ligase ARIH2 acc. no. O95376</fullName>
    </submittedName>
</protein>
<dbReference type="GO" id="GO:0008270">
    <property type="term" value="F:zinc ion binding"/>
    <property type="evidence" value="ECO:0007669"/>
    <property type="project" value="UniProtKB-KW"/>
</dbReference>
<dbReference type="eggNOG" id="KOG1812">
    <property type="taxonomic scope" value="Eukaryota"/>
</dbReference>
<keyword evidence="12" id="KW-1185">Reference proteome</keyword>
<evidence type="ECO:0000313" key="11">
    <source>
        <dbReference type="EMBL" id="CCX06522.1"/>
    </source>
</evidence>
<evidence type="ECO:0000259" key="9">
    <source>
        <dbReference type="PROSITE" id="PS50089"/>
    </source>
</evidence>
<keyword evidence="1" id="KW-0808">Transferase</keyword>
<evidence type="ECO:0000256" key="1">
    <source>
        <dbReference type="ARBA" id="ARBA00022679"/>
    </source>
</evidence>
<sequence>MATAYPSKPLKPTMSPLSVLHHLHTMKLLSWFSKLRRCASSPRKPVPAPVVSFPTSPQSSDEGPRNCVVCMTDSPADAFPPITTLCTHIAHTCSNCISKLLSYPLPRCPTCRATLQREDIERLGTAEQHPDYRPCLKCPMGQIHTAREREPTVVCHACGAKSCYQHMLNHPGSCADFEKKQKKEATASRKYVQKRCKTCPGCNFDIEKTGGCNHIRCSKCGMGWCWRCRGVGCHRH</sequence>
<evidence type="ECO:0000259" key="10">
    <source>
        <dbReference type="PROSITE" id="PS51873"/>
    </source>
</evidence>
<evidence type="ECO:0000256" key="2">
    <source>
        <dbReference type="ARBA" id="ARBA00022723"/>
    </source>
</evidence>
<dbReference type="InterPro" id="IPR001841">
    <property type="entry name" value="Znf_RING"/>
</dbReference>
<dbReference type="GO" id="GO:0004842">
    <property type="term" value="F:ubiquitin-protein transferase activity"/>
    <property type="evidence" value="ECO:0007669"/>
    <property type="project" value="InterPro"/>
</dbReference>
<dbReference type="EMBL" id="HF935294">
    <property type="protein sequence ID" value="CCX06522.1"/>
    <property type="molecule type" value="Genomic_DNA"/>
</dbReference>
<dbReference type="Proteomes" id="UP000018144">
    <property type="component" value="Unassembled WGS sequence"/>
</dbReference>
<evidence type="ECO:0000256" key="8">
    <source>
        <dbReference type="SAM" id="MobiDB-lite"/>
    </source>
</evidence>
<organism evidence="11 12">
    <name type="scientific">Pyronema omphalodes (strain CBS 100304)</name>
    <name type="common">Pyronema confluens</name>
    <dbReference type="NCBI Taxonomy" id="1076935"/>
    <lineage>
        <taxon>Eukaryota</taxon>
        <taxon>Fungi</taxon>
        <taxon>Dikarya</taxon>
        <taxon>Ascomycota</taxon>
        <taxon>Pezizomycotina</taxon>
        <taxon>Pezizomycetes</taxon>
        <taxon>Pezizales</taxon>
        <taxon>Pyronemataceae</taxon>
        <taxon>Pyronema</taxon>
    </lineage>
</organism>
<dbReference type="OrthoDB" id="1431934at2759"/>
<reference evidence="11 12" key="1">
    <citation type="journal article" date="2013" name="PLoS Genet.">
        <title>The genome and development-dependent transcriptomes of Pyronema confluens: a window into fungal evolution.</title>
        <authorList>
            <person name="Traeger S."/>
            <person name="Altegoer F."/>
            <person name="Freitag M."/>
            <person name="Gabaldon T."/>
            <person name="Kempken F."/>
            <person name="Kumar A."/>
            <person name="Marcet-Houben M."/>
            <person name="Poggeler S."/>
            <person name="Stajich J.E."/>
            <person name="Nowrousian M."/>
        </authorList>
    </citation>
    <scope>NUCLEOTIDE SEQUENCE [LARGE SCALE GENOMIC DNA]</scope>
    <source>
        <strain evidence="12">CBS 100304</strain>
        <tissue evidence="11">Vegetative mycelium</tissue>
    </source>
</reference>
<evidence type="ECO:0000256" key="5">
    <source>
        <dbReference type="ARBA" id="ARBA00022786"/>
    </source>
</evidence>
<feature type="region of interest" description="Disordered" evidence="8">
    <location>
        <begin position="41"/>
        <end position="63"/>
    </location>
</feature>
<dbReference type="PROSITE" id="PS50089">
    <property type="entry name" value="ZF_RING_2"/>
    <property type="match status" value="1"/>
</dbReference>
<dbReference type="GO" id="GO:0016567">
    <property type="term" value="P:protein ubiquitination"/>
    <property type="evidence" value="ECO:0007669"/>
    <property type="project" value="InterPro"/>
</dbReference>
<dbReference type="PROSITE" id="PS51873">
    <property type="entry name" value="TRIAD"/>
    <property type="match status" value="1"/>
</dbReference>
<dbReference type="Gene3D" id="3.30.40.10">
    <property type="entry name" value="Zinc/RING finger domain, C3HC4 (zinc finger)"/>
    <property type="match status" value="1"/>
</dbReference>
<gene>
    <name evidence="11" type="ORF">PCON_06109</name>
</gene>
<dbReference type="AlphaFoldDB" id="U4KX27"/>
<keyword evidence="4 7" id="KW-0863">Zinc-finger</keyword>
<dbReference type="PANTHER" id="PTHR11685">
    <property type="entry name" value="RBR FAMILY RING FINGER AND IBR DOMAIN-CONTAINING"/>
    <property type="match status" value="1"/>
</dbReference>
<proteinExistence type="predicted"/>
<keyword evidence="3" id="KW-0677">Repeat</keyword>
<evidence type="ECO:0000256" key="3">
    <source>
        <dbReference type="ARBA" id="ARBA00022737"/>
    </source>
</evidence>
<dbReference type="Gene3D" id="1.20.120.1750">
    <property type="match status" value="1"/>
</dbReference>
<name>U4KX27_PYROM</name>
<dbReference type="InterPro" id="IPR044066">
    <property type="entry name" value="TRIAD_supradom"/>
</dbReference>
<feature type="domain" description="RING-type" evidence="9">
    <location>
        <begin position="67"/>
        <end position="112"/>
    </location>
</feature>
<keyword evidence="2" id="KW-0479">Metal-binding</keyword>
<evidence type="ECO:0000256" key="6">
    <source>
        <dbReference type="ARBA" id="ARBA00022833"/>
    </source>
</evidence>
<keyword evidence="5" id="KW-0833">Ubl conjugation pathway</keyword>
<evidence type="ECO:0000313" key="12">
    <source>
        <dbReference type="Proteomes" id="UP000018144"/>
    </source>
</evidence>
<keyword evidence="6" id="KW-0862">Zinc</keyword>
<evidence type="ECO:0000256" key="4">
    <source>
        <dbReference type="ARBA" id="ARBA00022771"/>
    </source>
</evidence>
<dbReference type="SUPFAM" id="SSF57850">
    <property type="entry name" value="RING/U-box"/>
    <property type="match status" value="2"/>
</dbReference>
<evidence type="ECO:0000256" key="7">
    <source>
        <dbReference type="PROSITE-ProRule" id="PRU00175"/>
    </source>
</evidence>
<dbReference type="Pfam" id="PF22191">
    <property type="entry name" value="IBR_1"/>
    <property type="match status" value="1"/>
</dbReference>